<protein>
    <recommendedName>
        <fullName evidence="1">Elongation factor G-binding protein C-terminal treble-clef zinc-finger domain-containing protein</fullName>
    </recommendedName>
</protein>
<sequence length="159" mass="17950">MFRFETDRDLIQSFRPRDRRVMEMPPGLTFPLFVRDYLAWTETSGARVYLVFSAPGSHQPIGIIFRRDTGGGLDVARMCEWCHNYGSSHAVDLLTTDVNSKRRVGISLCVDLRCKDKLEDEANRGGRNTLAALDQLRARMYRFANEALGIEARPAAPAA</sequence>
<proteinExistence type="predicted"/>
<comment type="caution">
    <text evidence="2">The sequence shown here is derived from an EMBL/GenBank/DDBJ whole genome shotgun (WGS) entry which is preliminary data.</text>
</comment>
<evidence type="ECO:0000259" key="1">
    <source>
        <dbReference type="Pfam" id="PF16571"/>
    </source>
</evidence>
<evidence type="ECO:0000313" key="2">
    <source>
        <dbReference type="EMBL" id="TQF12468.1"/>
    </source>
</evidence>
<dbReference type="RefSeq" id="WP_141645813.1">
    <property type="nucleotide sequence ID" value="NZ_VIFM01000138.1"/>
</dbReference>
<gene>
    <name evidence="2" type="ORF">FJV41_28970</name>
</gene>
<dbReference type="OrthoDB" id="5381823at2"/>
<accession>A0A540WTY2</accession>
<dbReference type="InterPro" id="IPR032330">
    <property type="entry name" value="EF-G-binding_C"/>
</dbReference>
<organism evidence="2 3">
    <name type="scientific">Myxococcus llanfairpwllgwyngyllgogerychwyrndrobwllllantysiliogogogochensis</name>
    <dbReference type="NCBI Taxonomy" id="2590453"/>
    <lineage>
        <taxon>Bacteria</taxon>
        <taxon>Pseudomonadati</taxon>
        <taxon>Myxococcota</taxon>
        <taxon>Myxococcia</taxon>
        <taxon>Myxococcales</taxon>
        <taxon>Cystobacterineae</taxon>
        <taxon>Myxococcaceae</taxon>
        <taxon>Myxococcus</taxon>
    </lineage>
</organism>
<feature type="domain" description="Elongation factor G-binding protein C-terminal treble-clef zinc-finger" evidence="1">
    <location>
        <begin position="17"/>
        <end position="130"/>
    </location>
</feature>
<keyword evidence="3" id="KW-1185">Reference proteome</keyword>
<evidence type="ECO:0000313" key="3">
    <source>
        <dbReference type="Proteomes" id="UP000315369"/>
    </source>
</evidence>
<dbReference type="EMBL" id="VIFM01000138">
    <property type="protein sequence ID" value="TQF12468.1"/>
    <property type="molecule type" value="Genomic_DNA"/>
</dbReference>
<dbReference type="AlphaFoldDB" id="A0A540WTY2"/>
<name>A0A540WTY2_9BACT</name>
<reference evidence="2 3" key="1">
    <citation type="submission" date="2019-06" db="EMBL/GenBank/DDBJ databases">
        <authorList>
            <person name="Livingstone P."/>
            <person name="Whitworth D."/>
        </authorList>
    </citation>
    <scope>NUCLEOTIDE SEQUENCE [LARGE SCALE GENOMIC DNA]</scope>
    <source>
        <strain evidence="2 3">AM401</strain>
    </source>
</reference>
<dbReference type="Pfam" id="PF16571">
    <property type="entry name" value="FBP_C"/>
    <property type="match status" value="1"/>
</dbReference>
<dbReference type="Proteomes" id="UP000315369">
    <property type="component" value="Unassembled WGS sequence"/>
</dbReference>